<feature type="signal peptide" evidence="1">
    <location>
        <begin position="1"/>
        <end position="18"/>
    </location>
</feature>
<evidence type="ECO:0000256" key="1">
    <source>
        <dbReference type="SAM" id="SignalP"/>
    </source>
</evidence>
<evidence type="ECO:0008006" key="4">
    <source>
        <dbReference type="Google" id="ProtNLM"/>
    </source>
</evidence>
<name>A0A3M6V4U5_POCDA</name>
<keyword evidence="3" id="KW-1185">Reference proteome</keyword>
<sequence length="94" mass="10694">MKSLVLILILSVMFQAKAKKNPDYIYKAAAQICKPYFLQCKQNPDRGISDCFQDVYKTCIPSFREEFQAIEKCVADAGDNLESVITCTKRFTEA</sequence>
<dbReference type="AlphaFoldDB" id="A0A3M6V4U5"/>
<dbReference type="Proteomes" id="UP000275408">
    <property type="component" value="Unassembled WGS sequence"/>
</dbReference>
<feature type="chain" id="PRO_5018075839" description="IMS import disulfide relay-system CHCH-CHCH-like Cx9C domain-containing protein" evidence="1">
    <location>
        <begin position="19"/>
        <end position="94"/>
    </location>
</feature>
<evidence type="ECO:0000313" key="2">
    <source>
        <dbReference type="EMBL" id="RMX60972.1"/>
    </source>
</evidence>
<keyword evidence="1" id="KW-0732">Signal</keyword>
<comment type="caution">
    <text evidence="2">The sequence shown here is derived from an EMBL/GenBank/DDBJ whole genome shotgun (WGS) entry which is preliminary data.</text>
</comment>
<evidence type="ECO:0000313" key="3">
    <source>
        <dbReference type="Proteomes" id="UP000275408"/>
    </source>
</evidence>
<proteinExistence type="predicted"/>
<gene>
    <name evidence="2" type="ORF">pdam_00024082</name>
</gene>
<organism evidence="2 3">
    <name type="scientific">Pocillopora damicornis</name>
    <name type="common">Cauliflower coral</name>
    <name type="synonym">Millepora damicornis</name>
    <dbReference type="NCBI Taxonomy" id="46731"/>
    <lineage>
        <taxon>Eukaryota</taxon>
        <taxon>Metazoa</taxon>
        <taxon>Cnidaria</taxon>
        <taxon>Anthozoa</taxon>
        <taxon>Hexacorallia</taxon>
        <taxon>Scleractinia</taxon>
        <taxon>Astrocoeniina</taxon>
        <taxon>Pocilloporidae</taxon>
        <taxon>Pocillopora</taxon>
    </lineage>
</organism>
<dbReference type="OrthoDB" id="5946430at2759"/>
<protein>
    <recommendedName>
        <fullName evidence="4">IMS import disulfide relay-system CHCH-CHCH-like Cx9C domain-containing protein</fullName>
    </recommendedName>
</protein>
<accession>A0A3M6V4U5</accession>
<reference evidence="2 3" key="1">
    <citation type="journal article" date="2018" name="Sci. Rep.">
        <title>Comparative analysis of the Pocillopora damicornis genome highlights role of immune system in coral evolution.</title>
        <authorList>
            <person name="Cunning R."/>
            <person name="Bay R.A."/>
            <person name="Gillette P."/>
            <person name="Baker A.C."/>
            <person name="Traylor-Knowles N."/>
        </authorList>
    </citation>
    <scope>NUCLEOTIDE SEQUENCE [LARGE SCALE GENOMIC DNA]</scope>
    <source>
        <strain evidence="2">RSMAS</strain>
        <tissue evidence="2">Whole animal</tissue>
    </source>
</reference>
<dbReference type="EMBL" id="RCHS01000090">
    <property type="protein sequence ID" value="RMX60972.1"/>
    <property type="molecule type" value="Genomic_DNA"/>
</dbReference>